<evidence type="ECO:0000313" key="1">
    <source>
        <dbReference type="EMBL" id="SCB53030.1"/>
    </source>
</evidence>
<name>A0A1C3XLA2_9BRAD</name>
<gene>
    <name evidence="1" type="ORF">GA0061099_10472</name>
</gene>
<dbReference type="EMBL" id="FMAE01000047">
    <property type="protein sequence ID" value="SCB53030.1"/>
    <property type="molecule type" value="Genomic_DNA"/>
</dbReference>
<dbReference type="Proteomes" id="UP000183174">
    <property type="component" value="Unassembled WGS sequence"/>
</dbReference>
<evidence type="ECO:0000313" key="2">
    <source>
        <dbReference type="Proteomes" id="UP000183174"/>
    </source>
</evidence>
<dbReference type="RefSeq" id="WP_074448593.1">
    <property type="nucleotide sequence ID" value="NZ_FMAE01000047.1"/>
</dbReference>
<proteinExistence type="predicted"/>
<dbReference type="AlphaFoldDB" id="A0A1C3XLA2"/>
<organism evidence="1 2">
    <name type="scientific">Bradyrhizobium yuanmingense</name>
    <dbReference type="NCBI Taxonomy" id="108015"/>
    <lineage>
        <taxon>Bacteria</taxon>
        <taxon>Pseudomonadati</taxon>
        <taxon>Pseudomonadota</taxon>
        <taxon>Alphaproteobacteria</taxon>
        <taxon>Hyphomicrobiales</taxon>
        <taxon>Nitrobacteraceae</taxon>
        <taxon>Bradyrhizobium</taxon>
    </lineage>
</organism>
<dbReference type="SUPFAM" id="SSF56091">
    <property type="entry name" value="DNA ligase/mRNA capping enzyme, catalytic domain"/>
    <property type="match status" value="1"/>
</dbReference>
<protein>
    <submittedName>
        <fullName evidence="1">Uncharacterized protein</fullName>
    </submittedName>
</protein>
<accession>A0A1C3XLA2</accession>
<sequence>MTTGACRCRCASSTSRARRPEGIFAADYDQGEIGPDLFQAACKIGLEGMVSKHRARAYGARRCTHWVKVNNTKHPAYKQVQDQF</sequence>
<reference evidence="1 2" key="1">
    <citation type="submission" date="2016-08" db="EMBL/GenBank/DDBJ databases">
        <authorList>
            <person name="Seilhamer J.J."/>
        </authorList>
    </citation>
    <scope>NUCLEOTIDE SEQUENCE [LARGE SCALE GENOMIC DNA]</scope>
    <source>
        <strain evidence="1 2">CCBAU 10071</strain>
    </source>
</reference>